<evidence type="ECO:0000256" key="2">
    <source>
        <dbReference type="SAM" id="MobiDB-lite"/>
    </source>
</evidence>
<reference evidence="3 4" key="1">
    <citation type="submission" date="2020-02" db="EMBL/GenBank/DDBJ databases">
        <title>Draft genome sequence of Haematococcus lacustris strain NIES-144.</title>
        <authorList>
            <person name="Morimoto D."/>
            <person name="Nakagawa S."/>
            <person name="Yoshida T."/>
            <person name="Sawayama S."/>
        </authorList>
    </citation>
    <scope>NUCLEOTIDE SEQUENCE [LARGE SCALE GENOMIC DNA]</scope>
    <source>
        <strain evidence="3 4">NIES-144</strain>
    </source>
</reference>
<organism evidence="3 4">
    <name type="scientific">Haematococcus lacustris</name>
    <name type="common">Green alga</name>
    <name type="synonym">Haematococcus pluvialis</name>
    <dbReference type="NCBI Taxonomy" id="44745"/>
    <lineage>
        <taxon>Eukaryota</taxon>
        <taxon>Viridiplantae</taxon>
        <taxon>Chlorophyta</taxon>
        <taxon>core chlorophytes</taxon>
        <taxon>Chlorophyceae</taxon>
        <taxon>CS clade</taxon>
        <taxon>Chlamydomonadales</taxon>
        <taxon>Haematococcaceae</taxon>
        <taxon>Haematococcus</taxon>
    </lineage>
</organism>
<comment type="caution">
    <text evidence="3">The sequence shown here is derived from an EMBL/GenBank/DDBJ whole genome shotgun (WGS) entry which is preliminary data.</text>
</comment>
<proteinExistence type="inferred from homology"/>
<keyword evidence="4" id="KW-1185">Reference proteome</keyword>
<evidence type="ECO:0000313" key="3">
    <source>
        <dbReference type="EMBL" id="GFH20173.1"/>
    </source>
</evidence>
<evidence type="ECO:0000313" key="4">
    <source>
        <dbReference type="Proteomes" id="UP000485058"/>
    </source>
</evidence>
<sequence>MEVDQAAWRLTVQVVPKLNWSCPSDATWVNPLSSLACDNAEQVVLMLKSSDRVAHDLELLEAAAAAPTPGAAAPHDLGHAGQTHTAQGPSEQPVLYSGMTNTGWLTSHSFSLPDAAA</sequence>
<name>A0A699ZC02_HAELA</name>
<dbReference type="InterPro" id="IPR009772">
    <property type="entry name" value="CDC123"/>
</dbReference>
<dbReference type="Pfam" id="PF07065">
    <property type="entry name" value="D123"/>
    <property type="match status" value="1"/>
</dbReference>
<evidence type="ECO:0000256" key="1">
    <source>
        <dbReference type="ARBA" id="ARBA00011047"/>
    </source>
</evidence>
<gene>
    <name evidence="3" type="ORF">HaLaN_17253</name>
</gene>
<comment type="similarity">
    <text evidence="1">Belongs to the CDC123 family.</text>
</comment>
<accession>A0A699ZC02</accession>
<dbReference type="PANTHER" id="PTHR15323">
    <property type="entry name" value="D123 PROTEIN"/>
    <property type="match status" value="1"/>
</dbReference>
<feature type="region of interest" description="Disordered" evidence="2">
    <location>
        <begin position="66"/>
        <end position="98"/>
    </location>
</feature>
<protein>
    <submittedName>
        <fullName evidence="3">Uncharacterized protein</fullName>
    </submittedName>
</protein>
<dbReference type="PANTHER" id="PTHR15323:SF6">
    <property type="entry name" value="CELL DIVISION CYCLE PROTEIN 123 HOMOLOG"/>
    <property type="match status" value="1"/>
</dbReference>
<dbReference type="GO" id="GO:0005737">
    <property type="term" value="C:cytoplasm"/>
    <property type="evidence" value="ECO:0007669"/>
    <property type="project" value="TreeGrafter"/>
</dbReference>
<dbReference type="Proteomes" id="UP000485058">
    <property type="component" value="Unassembled WGS sequence"/>
</dbReference>
<dbReference type="EMBL" id="BLLF01001588">
    <property type="protein sequence ID" value="GFH20173.1"/>
    <property type="molecule type" value="Genomic_DNA"/>
</dbReference>
<dbReference type="AlphaFoldDB" id="A0A699ZC02"/>